<dbReference type="Gene3D" id="1.10.132.20">
    <property type="entry name" value="Ribosome-recycling factor"/>
    <property type="match status" value="1"/>
</dbReference>
<evidence type="ECO:0000256" key="7">
    <source>
        <dbReference type="SAM" id="Coils"/>
    </source>
</evidence>
<dbReference type="OrthoDB" id="9804006at2"/>
<dbReference type="InterPro" id="IPR002661">
    <property type="entry name" value="Ribosome_recyc_fac"/>
</dbReference>
<dbReference type="GO" id="GO:0043023">
    <property type="term" value="F:ribosomal large subunit binding"/>
    <property type="evidence" value="ECO:0007669"/>
    <property type="project" value="TreeGrafter"/>
</dbReference>
<dbReference type="Gene3D" id="3.30.1360.40">
    <property type="match status" value="1"/>
</dbReference>
<dbReference type="FunFam" id="1.10.132.20:FF:000001">
    <property type="entry name" value="Ribosome-recycling factor"/>
    <property type="match status" value="1"/>
</dbReference>
<evidence type="ECO:0000256" key="3">
    <source>
        <dbReference type="ARBA" id="ARBA00022490"/>
    </source>
</evidence>
<dbReference type="FunFam" id="3.30.1360.40:FF:000001">
    <property type="entry name" value="Ribosome-recycling factor"/>
    <property type="match status" value="1"/>
</dbReference>
<dbReference type="RefSeq" id="WP_086487332.1">
    <property type="nucleotide sequence ID" value="NZ_MSLT01000006.1"/>
</dbReference>
<comment type="caution">
    <text evidence="9">The sequence shown here is derived from an EMBL/GenBank/DDBJ whole genome shotgun (WGS) entry which is preliminary data.</text>
</comment>
<accession>A0A251XBB5</accession>
<comment type="similarity">
    <text evidence="2 6">Belongs to the RRF family.</text>
</comment>
<keyword evidence="3 6" id="KW-0963">Cytoplasm</keyword>
<dbReference type="SUPFAM" id="SSF55194">
    <property type="entry name" value="Ribosome recycling factor, RRF"/>
    <property type="match status" value="1"/>
</dbReference>
<evidence type="ECO:0000313" key="9">
    <source>
        <dbReference type="EMBL" id="OUD15732.1"/>
    </source>
</evidence>
<evidence type="ECO:0000256" key="4">
    <source>
        <dbReference type="ARBA" id="ARBA00022917"/>
    </source>
</evidence>
<dbReference type="GO" id="GO:0005829">
    <property type="term" value="C:cytosol"/>
    <property type="evidence" value="ECO:0007669"/>
    <property type="project" value="GOC"/>
</dbReference>
<comment type="function">
    <text evidence="5 6">Responsible for the release of ribosomes from messenger RNA at the termination of protein biosynthesis. May increase the efficiency of translation by recycling ribosomes from one round of translation to another.</text>
</comment>
<keyword evidence="7" id="KW-0175">Coiled coil</keyword>
<organism evidence="9 10">
    <name type="scientific">Thioflexithrix psekupsensis</name>
    <dbReference type="NCBI Taxonomy" id="1570016"/>
    <lineage>
        <taxon>Bacteria</taxon>
        <taxon>Pseudomonadati</taxon>
        <taxon>Pseudomonadota</taxon>
        <taxon>Gammaproteobacteria</taxon>
        <taxon>Thiotrichales</taxon>
        <taxon>Thioflexithrix</taxon>
    </lineage>
</organism>
<dbReference type="InterPro" id="IPR023584">
    <property type="entry name" value="Ribosome_recyc_fac_dom"/>
</dbReference>
<dbReference type="EMBL" id="MSLT01000006">
    <property type="protein sequence ID" value="OUD15732.1"/>
    <property type="molecule type" value="Genomic_DNA"/>
</dbReference>
<evidence type="ECO:0000313" key="10">
    <source>
        <dbReference type="Proteomes" id="UP000194798"/>
    </source>
</evidence>
<sequence length="188" mass="21489">MSELLELVKKDAEERMHKSVDALKAEFVKIRTGRAHTSLLDHVKVDYYGSEVPLNQAANVTVLDIRTLGVSPWEKNMVGKIEKAIRDSDLGLNPTNLGDTLRVPLPPMTEDRRRELVRVVKHETETARVAIRNIRRDANHELKNLVKDKEISEDDERRAEEVIQKLTDKYVAKVDEALAEKEAELMEV</sequence>
<protein>
    <recommendedName>
        <fullName evidence="6">Ribosome-recycling factor</fullName>
        <shortName evidence="6">RRF</shortName>
    </recommendedName>
    <alternativeName>
        <fullName evidence="6">Ribosome-releasing factor</fullName>
    </alternativeName>
</protein>
<dbReference type="NCBIfam" id="TIGR00496">
    <property type="entry name" value="frr"/>
    <property type="match status" value="1"/>
</dbReference>
<feature type="domain" description="Ribosome recycling factor" evidence="8">
    <location>
        <begin position="23"/>
        <end position="186"/>
    </location>
</feature>
<name>A0A251XBB5_9GAMM</name>
<proteinExistence type="inferred from homology"/>
<feature type="coiled-coil region" evidence="7">
    <location>
        <begin position="135"/>
        <end position="169"/>
    </location>
</feature>
<dbReference type="Proteomes" id="UP000194798">
    <property type="component" value="Unassembled WGS sequence"/>
</dbReference>
<gene>
    <name evidence="6" type="primary">frr</name>
    <name evidence="9" type="ORF">TPSD3_04255</name>
</gene>
<dbReference type="HAMAP" id="MF_00040">
    <property type="entry name" value="RRF"/>
    <property type="match status" value="1"/>
</dbReference>
<dbReference type="Pfam" id="PF01765">
    <property type="entry name" value="RRF"/>
    <property type="match status" value="1"/>
</dbReference>
<dbReference type="InterPro" id="IPR036191">
    <property type="entry name" value="RRF_sf"/>
</dbReference>
<evidence type="ECO:0000256" key="2">
    <source>
        <dbReference type="ARBA" id="ARBA00005912"/>
    </source>
</evidence>
<comment type="subcellular location">
    <subcellularLocation>
        <location evidence="1 6">Cytoplasm</location>
    </subcellularLocation>
</comment>
<dbReference type="GO" id="GO:0002184">
    <property type="term" value="P:cytoplasmic translational termination"/>
    <property type="evidence" value="ECO:0007669"/>
    <property type="project" value="TreeGrafter"/>
</dbReference>
<evidence type="ECO:0000256" key="1">
    <source>
        <dbReference type="ARBA" id="ARBA00004496"/>
    </source>
</evidence>
<keyword evidence="10" id="KW-1185">Reference proteome</keyword>
<dbReference type="PANTHER" id="PTHR20982">
    <property type="entry name" value="RIBOSOME RECYCLING FACTOR"/>
    <property type="match status" value="1"/>
</dbReference>
<dbReference type="CDD" id="cd00520">
    <property type="entry name" value="RRF"/>
    <property type="match status" value="1"/>
</dbReference>
<evidence type="ECO:0000256" key="5">
    <source>
        <dbReference type="ARBA" id="ARBA00025050"/>
    </source>
</evidence>
<reference evidence="9 10" key="1">
    <citation type="submission" date="2016-12" db="EMBL/GenBank/DDBJ databases">
        <title>Thioflexothrix psekupsii D3 genome sequencing and assembly.</title>
        <authorList>
            <person name="Fomenkov A."/>
            <person name="Vincze T."/>
            <person name="Grabovich M."/>
            <person name="Anton B.P."/>
            <person name="Dubinina G."/>
            <person name="Orlova M."/>
            <person name="Belousova E."/>
            <person name="Roberts R.J."/>
        </authorList>
    </citation>
    <scope>NUCLEOTIDE SEQUENCE [LARGE SCALE GENOMIC DNA]</scope>
    <source>
        <strain evidence="9">D3</strain>
    </source>
</reference>
<keyword evidence="4 6" id="KW-0648">Protein biosynthesis</keyword>
<dbReference type="AlphaFoldDB" id="A0A251XBB5"/>
<evidence type="ECO:0000259" key="8">
    <source>
        <dbReference type="Pfam" id="PF01765"/>
    </source>
</evidence>
<evidence type="ECO:0000256" key="6">
    <source>
        <dbReference type="HAMAP-Rule" id="MF_00040"/>
    </source>
</evidence>
<dbReference type="PANTHER" id="PTHR20982:SF3">
    <property type="entry name" value="MITOCHONDRIAL RIBOSOME RECYCLING FACTOR PSEUDO 1"/>
    <property type="match status" value="1"/>
</dbReference>